<name>A0A6H5G9U4_9HEMI</name>
<evidence type="ECO:0000256" key="1">
    <source>
        <dbReference type="SAM" id="MobiDB-lite"/>
    </source>
</evidence>
<dbReference type="EMBL" id="CADCXU010008248">
    <property type="protein sequence ID" value="CAA9999126.1"/>
    <property type="molecule type" value="Genomic_DNA"/>
</dbReference>
<gene>
    <name evidence="2" type="ORF">NTEN_LOCUS5409</name>
</gene>
<evidence type="ECO:0000313" key="3">
    <source>
        <dbReference type="Proteomes" id="UP000479000"/>
    </source>
</evidence>
<proteinExistence type="predicted"/>
<dbReference type="Proteomes" id="UP000479000">
    <property type="component" value="Unassembled WGS sequence"/>
</dbReference>
<accession>A0A6H5G9U4</accession>
<feature type="compositionally biased region" description="Basic and acidic residues" evidence="1">
    <location>
        <begin position="235"/>
        <end position="245"/>
    </location>
</feature>
<sequence>MESQLRRNRIKQKAIMQNETNIYWKFHHTTSDSRTMMNRSNKARTASTNEWHQCPHISEPDYPPRRQSLVISTIVIISARPGLHFHARSLIARISRNSFHISRRISTVEIPHAFKLLPVGLPTKRIHVAEKWTNPRRKTTGIMQGGSSELLIFELFTSGIRRKRSNRRTMRFVAKIAKNVQRFTAMKSIIVLLTISLRNLLIRCTTSPSFYPLFRLAPGKRRNNRGTNCPNSDILHPKTSGEGRTRKIPTFPHKNVFRGR</sequence>
<dbReference type="AlphaFoldDB" id="A0A6H5G9U4"/>
<protein>
    <submittedName>
        <fullName evidence="2">Uncharacterized protein</fullName>
    </submittedName>
</protein>
<feature type="region of interest" description="Disordered" evidence="1">
    <location>
        <begin position="221"/>
        <end position="260"/>
    </location>
</feature>
<reference evidence="2 3" key="1">
    <citation type="submission" date="2020-02" db="EMBL/GenBank/DDBJ databases">
        <authorList>
            <person name="Ferguson B K."/>
        </authorList>
    </citation>
    <scope>NUCLEOTIDE SEQUENCE [LARGE SCALE GENOMIC DNA]</scope>
</reference>
<keyword evidence="3" id="KW-1185">Reference proteome</keyword>
<evidence type="ECO:0000313" key="2">
    <source>
        <dbReference type="EMBL" id="CAA9999126.1"/>
    </source>
</evidence>
<organism evidence="2 3">
    <name type="scientific">Nesidiocoris tenuis</name>
    <dbReference type="NCBI Taxonomy" id="355587"/>
    <lineage>
        <taxon>Eukaryota</taxon>
        <taxon>Metazoa</taxon>
        <taxon>Ecdysozoa</taxon>
        <taxon>Arthropoda</taxon>
        <taxon>Hexapoda</taxon>
        <taxon>Insecta</taxon>
        <taxon>Pterygota</taxon>
        <taxon>Neoptera</taxon>
        <taxon>Paraneoptera</taxon>
        <taxon>Hemiptera</taxon>
        <taxon>Heteroptera</taxon>
        <taxon>Panheteroptera</taxon>
        <taxon>Cimicomorpha</taxon>
        <taxon>Miridae</taxon>
        <taxon>Dicyphina</taxon>
        <taxon>Nesidiocoris</taxon>
    </lineage>
</organism>